<dbReference type="Pfam" id="PF00326">
    <property type="entry name" value="Peptidase_S9"/>
    <property type="match status" value="1"/>
</dbReference>
<gene>
    <name evidence="5" type="ORF">Q7A36_17045</name>
</gene>
<dbReference type="RefSeq" id="WP_305104926.1">
    <property type="nucleotide sequence ID" value="NZ_JAUTWS010000015.1"/>
</dbReference>
<evidence type="ECO:0000259" key="4">
    <source>
        <dbReference type="Pfam" id="PF00326"/>
    </source>
</evidence>
<dbReference type="InterPro" id="IPR050261">
    <property type="entry name" value="FrsA_esterase"/>
</dbReference>
<keyword evidence="3" id="KW-0732">Signal</keyword>
<dbReference type="InterPro" id="IPR029058">
    <property type="entry name" value="AB_hydrolase_fold"/>
</dbReference>
<dbReference type="SUPFAM" id="SSF53474">
    <property type="entry name" value="alpha/beta-Hydrolases"/>
    <property type="match status" value="1"/>
</dbReference>
<name>A0ABT9E1M5_9PROT</name>
<feature type="chain" id="PRO_5046431240" evidence="3">
    <location>
        <begin position="20"/>
        <end position="242"/>
    </location>
</feature>
<dbReference type="EMBL" id="JAUTWS010000015">
    <property type="protein sequence ID" value="MDO9710063.1"/>
    <property type="molecule type" value="Genomic_DNA"/>
</dbReference>
<feature type="domain" description="Peptidase S9 prolyl oligopeptidase catalytic" evidence="4">
    <location>
        <begin position="91"/>
        <end position="173"/>
    </location>
</feature>
<dbReference type="Proteomes" id="UP001243009">
    <property type="component" value="Unassembled WGS sequence"/>
</dbReference>
<comment type="caution">
    <text evidence="5">The sequence shown here is derived from an EMBL/GenBank/DDBJ whole genome shotgun (WGS) entry which is preliminary data.</text>
</comment>
<evidence type="ECO:0000256" key="1">
    <source>
        <dbReference type="ARBA" id="ARBA00022801"/>
    </source>
</evidence>
<evidence type="ECO:0000313" key="6">
    <source>
        <dbReference type="Proteomes" id="UP001243009"/>
    </source>
</evidence>
<keyword evidence="1" id="KW-0378">Hydrolase</keyword>
<dbReference type="PANTHER" id="PTHR22946:SF9">
    <property type="entry name" value="POLYKETIDE TRANSFERASE AF380"/>
    <property type="match status" value="1"/>
</dbReference>
<feature type="compositionally biased region" description="Low complexity" evidence="2">
    <location>
        <begin position="230"/>
        <end position="242"/>
    </location>
</feature>
<feature type="signal peptide" evidence="3">
    <location>
        <begin position="1"/>
        <end position="19"/>
    </location>
</feature>
<keyword evidence="6" id="KW-1185">Reference proteome</keyword>
<reference evidence="5 6" key="1">
    <citation type="submission" date="2023-08" db="EMBL/GenBank/DDBJ databases">
        <title>The draft genome sequence of Paracraurococcus sp. LOR1-02.</title>
        <authorList>
            <person name="Kingkaew E."/>
            <person name="Tanasupawat S."/>
        </authorList>
    </citation>
    <scope>NUCLEOTIDE SEQUENCE [LARGE SCALE GENOMIC DNA]</scope>
    <source>
        <strain evidence="5 6">LOR1-02</strain>
    </source>
</reference>
<feature type="region of interest" description="Disordered" evidence="2">
    <location>
        <begin position="194"/>
        <end position="242"/>
    </location>
</feature>
<organism evidence="5 6">
    <name type="scientific">Paracraurococcus lichenis</name>
    <dbReference type="NCBI Taxonomy" id="3064888"/>
    <lineage>
        <taxon>Bacteria</taxon>
        <taxon>Pseudomonadati</taxon>
        <taxon>Pseudomonadota</taxon>
        <taxon>Alphaproteobacteria</taxon>
        <taxon>Acetobacterales</taxon>
        <taxon>Roseomonadaceae</taxon>
        <taxon>Paracraurococcus</taxon>
    </lineage>
</organism>
<sequence length="242" mass="25650">MPRLLALLAALLLAVPAHAVGFRQAEVPDPEDRPIEVGIWYPSDAPASPRALWPYTQQVAQDAPLRGERLPVVVISHGTGGSFAGHWDTAHALAAAGFVAIGLTHTGDNMRDQAYAGTVRGFGERTRQVKRVLDWLLAEWPEHGRLDPSRLGAFGYSAGGFTVLAAAGGAPDFSRARLHCMTQPADVSCRLARPRGRDAGRHGGGAPHPRRGGGRAGARLGLRRPRPRGALRAGATLARRGG</sequence>
<dbReference type="InterPro" id="IPR001375">
    <property type="entry name" value="Peptidase_S9_cat"/>
</dbReference>
<accession>A0ABT9E1M5</accession>
<evidence type="ECO:0000256" key="3">
    <source>
        <dbReference type="SAM" id="SignalP"/>
    </source>
</evidence>
<evidence type="ECO:0000313" key="5">
    <source>
        <dbReference type="EMBL" id="MDO9710063.1"/>
    </source>
</evidence>
<dbReference type="Gene3D" id="3.40.50.1820">
    <property type="entry name" value="alpha/beta hydrolase"/>
    <property type="match status" value="1"/>
</dbReference>
<evidence type="ECO:0000256" key="2">
    <source>
        <dbReference type="SAM" id="MobiDB-lite"/>
    </source>
</evidence>
<proteinExistence type="predicted"/>
<dbReference type="PANTHER" id="PTHR22946">
    <property type="entry name" value="DIENELACTONE HYDROLASE DOMAIN-CONTAINING PROTEIN-RELATED"/>
    <property type="match status" value="1"/>
</dbReference>
<protein>
    <submittedName>
        <fullName evidence="5">Prolyl oligopeptidase family serine peptidase</fullName>
    </submittedName>
</protein>